<dbReference type="PANTHER" id="PTHR42791:SF14">
    <property type="entry name" value="N-ACETYLTRANSFERASE DOMAIN-CONTAINING PROTEIN"/>
    <property type="match status" value="1"/>
</dbReference>
<keyword evidence="3" id="KW-1185">Reference proteome</keyword>
<organism evidence="2 3">
    <name type="scientific">Cryphonectria parasitica (strain ATCC 38755 / EP155)</name>
    <dbReference type="NCBI Taxonomy" id="660469"/>
    <lineage>
        <taxon>Eukaryota</taxon>
        <taxon>Fungi</taxon>
        <taxon>Dikarya</taxon>
        <taxon>Ascomycota</taxon>
        <taxon>Pezizomycotina</taxon>
        <taxon>Sordariomycetes</taxon>
        <taxon>Sordariomycetidae</taxon>
        <taxon>Diaporthales</taxon>
        <taxon>Cryphonectriaceae</taxon>
        <taxon>Cryphonectria-Endothia species complex</taxon>
        <taxon>Cryphonectria</taxon>
    </lineage>
</organism>
<reference evidence="2" key="1">
    <citation type="journal article" date="2020" name="Phytopathology">
        <title>Genome sequence of the chestnut blight fungus Cryphonectria parasitica EP155: A fundamental resource for an archetypical invasive plant pathogen.</title>
        <authorList>
            <person name="Crouch J.A."/>
            <person name="Dawe A."/>
            <person name="Aerts A."/>
            <person name="Barry K."/>
            <person name="Churchill A.C.L."/>
            <person name="Grimwood J."/>
            <person name="Hillman B."/>
            <person name="Milgroom M.G."/>
            <person name="Pangilinan J."/>
            <person name="Smith M."/>
            <person name="Salamov A."/>
            <person name="Schmutz J."/>
            <person name="Yadav J."/>
            <person name="Grigoriev I.V."/>
            <person name="Nuss D."/>
        </authorList>
    </citation>
    <scope>NUCLEOTIDE SEQUENCE</scope>
    <source>
        <strain evidence="2">EP155</strain>
    </source>
</reference>
<dbReference type="InterPro" id="IPR000182">
    <property type="entry name" value="GNAT_dom"/>
</dbReference>
<gene>
    <name evidence="2" type="ORF">M406DRAFT_291895</name>
</gene>
<comment type="caution">
    <text evidence="2">The sequence shown here is derived from an EMBL/GenBank/DDBJ whole genome shotgun (WGS) entry which is preliminary data.</text>
</comment>
<evidence type="ECO:0000313" key="3">
    <source>
        <dbReference type="Proteomes" id="UP000803844"/>
    </source>
</evidence>
<dbReference type="AlphaFoldDB" id="A0A9P4Y1A8"/>
<dbReference type="PANTHER" id="PTHR42791">
    <property type="entry name" value="GNAT FAMILY ACETYLTRANSFERASE"/>
    <property type="match status" value="1"/>
</dbReference>
<dbReference type="PROSITE" id="PS51186">
    <property type="entry name" value="GNAT"/>
    <property type="match status" value="1"/>
</dbReference>
<dbReference type="Pfam" id="PF00583">
    <property type="entry name" value="Acetyltransf_1"/>
    <property type="match status" value="1"/>
</dbReference>
<proteinExistence type="predicted"/>
<dbReference type="InterPro" id="IPR052523">
    <property type="entry name" value="Trichothecene_AcTrans"/>
</dbReference>
<sequence length="250" mass="27190">MSAAPPTTITDAGPITISVVQDASDFLPFFNVCARSFGDQIQDAIWTAISPGWDTETGRQANADRFVKRWQTTKPTSAGDPSTVFLKATVPDPDRPGGEHIVGVATWAQLSFAPGWGNPPSTELGGTDDIFPDEKAARLARQIWASLMKPRVATVRAKEGDEVPAVFVLDLCAVDPDFQRRGIASKLVRWGLDEAARRGGLEATTEASVMGRWVYKQLGFVPVKEIEYEVDGELLGSTVLPSNLFMRTRP</sequence>
<protein>
    <recommendedName>
        <fullName evidence="1">N-acetyltransferase domain-containing protein</fullName>
    </recommendedName>
</protein>
<dbReference type="RefSeq" id="XP_040775692.1">
    <property type="nucleotide sequence ID" value="XM_040918999.1"/>
</dbReference>
<dbReference type="Gene3D" id="3.40.630.30">
    <property type="match status" value="1"/>
</dbReference>
<dbReference type="GeneID" id="63836128"/>
<evidence type="ECO:0000313" key="2">
    <source>
        <dbReference type="EMBL" id="KAF3764731.1"/>
    </source>
</evidence>
<dbReference type="Proteomes" id="UP000803844">
    <property type="component" value="Unassembled WGS sequence"/>
</dbReference>
<dbReference type="InterPro" id="IPR016181">
    <property type="entry name" value="Acyl_CoA_acyltransferase"/>
</dbReference>
<dbReference type="CDD" id="cd04301">
    <property type="entry name" value="NAT_SF"/>
    <property type="match status" value="1"/>
</dbReference>
<name>A0A9P4Y1A8_CRYP1</name>
<feature type="domain" description="N-acetyltransferase" evidence="1">
    <location>
        <begin position="88"/>
        <end position="241"/>
    </location>
</feature>
<dbReference type="SUPFAM" id="SSF55729">
    <property type="entry name" value="Acyl-CoA N-acyltransferases (Nat)"/>
    <property type="match status" value="1"/>
</dbReference>
<dbReference type="GO" id="GO:0016747">
    <property type="term" value="F:acyltransferase activity, transferring groups other than amino-acyl groups"/>
    <property type="evidence" value="ECO:0007669"/>
    <property type="project" value="InterPro"/>
</dbReference>
<accession>A0A9P4Y1A8</accession>
<dbReference type="OrthoDB" id="2832510at2759"/>
<dbReference type="EMBL" id="MU032348">
    <property type="protein sequence ID" value="KAF3764731.1"/>
    <property type="molecule type" value="Genomic_DNA"/>
</dbReference>
<evidence type="ECO:0000259" key="1">
    <source>
        <dbReference type="PROSITE" id="PS51186"/>
    </source>
</evidence>